<dbReference type="GO" id="GO:0017004">
    <property type="term" value="P:cytochrome complex assembly"/>
    <property type="evidence" value="ECO:0007669"/>
    <property type="project" value="UniProtKB-UniRule"/>
</dbReference>
<dbReference type="Proteomes" id="UP000548632">
    <property type="component" value="Unassembled WGS sequence"/>
</dbReference>
<feature type="transmembrane region" description="Helical" evidence="18">
    <location>
        <begin position="327"/>
        <end position="348"/>
    </location>
</feature>
<evidence type="ECO:0000256" key="2">
    <source>
        <dbReference type="ARBA" id="ARBA00007241"/>
    </source>
</evidence>
<gene>
    <name evidence="18 20" type="primary">dsbD</name>
    <name evidence="20" type="ORF">HUK38_01130</name>
</gene>
<keyword evidence="3 18" id="KW-0813">Transport</keyword>
<dbReference type="GO" id="GO:0047134">
    <property type="term" value="F:protein-disulfide reductase [NAD(P)H] activity"/>
    <property type="evidence" value="ECO:0007669"/>
    <property type="project" value="UniProtKB-UniRule"/>
</dbReference>
<dbReference type="Pfam" id="PF02683">
    <property type="entry name" value="DsbD_TM"/>
    <property type="match status" value="1"/>
</dbReference>
<evidence type="ECO:0000259" key="19">
    <source>
        <dbReference type="PROSITE" id="PS51352"/>
    </source>
</evidence>
<evidence type="ECO:0000256" key="16">
    <source>
        <dbReference type="ARBA" id="ARBA00047388"/>
    </source>
</evidence>
<feature type="transmembrane region" description="Helical" evidence="18">
    <location>
        <begin position="468"/>
        <end position="487"/>
    </location>
</feature>
<feature type="transmembrane region" description="Helical" evidence="18">
    <location>
        <begin position="368"/>
        <end position="397"/>
    </location>
</feature>
<evidence type="ECO:0000256" key="15">
    <source>
        <dbReference type="ARBA" id="ARBA00023284"/>
    </source>
</evidence>
<dbReference type="EC" id="1.8.1.8" evidence="18"/>
<protein>
    <recommendedName>
        <fullName evidence="18">Thiol:disulfide interchange protein DsbD</fullName>
        <ecNumber evidence="18">1.8.1.8</ecNumber>
    </recommendedName>
    <alternativeName>
        <fullName evidence="18">Protein-disulfide reductase</fullName>
        <shortName evidence="18">Disulfide reductase</shortName>
    </alternativeName>
</protein>
<keyword evidence="21" id="KW-1185">Reference proteome</keyword>
<dbReference type="PROSITE" id="PS51352">
    <property type="entry name" value="THIOREDOXIN_2"/>
    <property type="match status" value="1"/>
</dbReference>
<dbReference type="InterPro" id="IPR003834">
    <property type="entry name" value="Cyt_c_assmbl_TM_dom"/>
</dbReference>
<feature type="disulfide bond" description="Redox-active" evidence="18">
    <location>
        <begin position="542"/>
        <end position="545"/>
    </location>
</feature>
<accession>A0A839H369</accession>
<dbReference type="InterPro" id="IPR017937">
    <property type="entry name" value="Thioredoxin_CS"/>
</dbReference>
<evidence type="ECO:0000256" key="11">
    <source>
        <dbReference type="ARBA" id="ARBA00023002"/>
    </source>
</evidence>
<comment type="catalytic activity">
    <reaction evidence="16 18">
        <text>[protein]-dithiol + NAD(+) = [protein]-disulfide + NADH + H(+)</text>
        <dbReference type="Rhea" id="RHEA:18749"/>
        <dbReference type="Rhea" id="RHEA-COMP:10593"/>
        <dbReference type="Rhea" id="RHEA-COMP:10594"/>
        <dbReference type="ChEBI" id="CHEBI:15378"/>
        <dbReference type="ChEBI" id="CHEBI:29950"/>
        <dbReference type="ChEBI" id="CHEBI:50058"/>
        <dbReference type="ChEBI" id="CHEBI:57540"/>
        <dbReference type="ChEBI" id="CHEBI:57945"/>
        <dbReference type="EC" id="1.8.1.8"/>
    </reaction>
</comment>
<dbReference type="Pfam" id="PF13899">
    <property type="entry name" value="Thioredoxin_7"/>
    <property type="match status" value="1"/>
</dbReference>
<keyword evidence="8 18" id="KW-0201">Cytochrome c-type biogenesis</keyword>
<evidence type="ECO:0000313" key="20">
    <source>
        <dbReference type="EMBL" id="MBB1124833.1"/>
    </source>
</evidence>
<keyword evidence="6 18" id="KW-0812">Transmembrane</keyword>
<dbReference type="NCBIfam" id="NF001419">
    <property type="entry name" value="PRK00293.1"/>
    <property type="match status" value="1"/>
</dbReference>
<dbReference type="InterPro" id="IPR013766">
    <property type="entry name" value="Thioredoxin_domain"/>
</dbReference>
<feature type="transmembrane region" description="Helical" evidence="18">
    <location>
        <begin position="433"/>
        <end position="456"/>
    </location>
</feature>
<dbReference type="SUPFAM" id="SSF52833">
    <property type="entry name" value="Thioredoxin-like"/>
    <property type="match status" value="1"/>
</dbReference>
<comment type="subcellular location">
    <subcellularLocation>
        <location evidence="1 18">Cell inner membrane</location>
        <topology evidence="1 18">Multi-pass membrane protein</topology>
    </subcellularLocation>
</comment>
<dbReference type="InterPro" id="IPR028250">
    <property type="entry name" value="DsbDN"/>
</dbReference>
<feature type="transmembrane region" description="Helical" evidence="18">
    <location>
        <begin position="285"/>
        <end position="307"/>
    </location>
</feature>
<organism evidence="20 21">
    <name type="scientific">Thiospirillum jenense</name>
    <dbReference type="NCBI Taxonomy" id="1653858"/>
    <lineage>
        <taxon>Bacteria</taxon>
        <taxon>Pseudomonadati</taxon>
        <taxon>Pseudomonadota</taxon>
        <taxon>Gammaproteobacteria</taxon>
        <taxon>Chromatiales</taxon>
        <taxon>Chromatiaceae</taxon>
        <taxon>Thiospirillum</taxon>
    </lineage>
</organism>
<reference evidence="20 21" key="1">
    <citation type="journal article" date="2020" name="Arch. Microbiol.">
        <title>The genome sequence of the giant phototrophic gammaproteobacterium Thiospirillum jenense gives insight into its physiological properties and phylogenetic relationships.</title>
        <authorList>
            <person name="Imhoff J.F."/>
            <person name="Meyer T.E."/>
            <person name="Kyndt J.A."/>
        </authorList>
    </citation>
    <scope>NUCLEOTIDE SEQUENCE [LARGE SCALE GENOMIC DNA]</scope>
    <source>
        <strain evidence="20 21">DSM 216</strain>
    </source>
</reference>
<evidence type="ECO:0000313" key="21">
    <source>
        <dbReference type="Proteomes" id="UP000548632"/>
    </source>
</evidence>
<feature type="signal peptide" evidence="18">
    <location>
        <begin position="1"/>
        <end position="20"/>
    </location>
</feature>
<keyword evidence="9 18" id="KW-0249">Electron transport</keyword>
<feature type="transmembrane region" description="Helical" evidence="18">
    <location>
        <begin position="409"/>
        <end position="427"/>
    </location>
</feature>
<dbReference type="GO" id="GO:0009055">
    <property type="term" value="F:electron transfer activity"/>
    <property type="evidence" value="ECO:0007669"/>
    <property type="project" value="UniProtKB-UniRule"/>
</dbReference>
<dbReference type="SUPFAM" id="SSF74863">
    <property type="entry name" value="Thiol:disulfide interchange protein DsbD, N-terminal domain (DsbD-alpha)"/>
    <property type="match status" value="1"/>
</dbReference>
<comment type="similarity">
    <text evidence="2 18">Belongs to the thioredoxin family. DsbD subfamily.</text>
</comment>
<evidence type="ECO:0000256" key="3">
    <source>
        <dbReference type="ARBA" id="ARBA00022448"/>
    </source>
</evidence>
<comment type="caution">
    <text evidence="20">The sequence shown here is derived from an EMBL/GenBank/DDBJ whole genome shotgun (WGS) entry which is preliminary data.</text>
</comment>
<feature type="disulfide bond" description="Redox-active" evidence="18">
    <location>
        <begin position="148"/>
        <end position="154"/>
    </location>
</feature>
<dbReference type="GO" id="GO:0005886">
    <property type="term" value="C:plasma membrane"/>
    <property type="evidence" value="ECO:0007669"/>
    <property type="project" value="UniProtKB-SubCell"/>
</dbReference>
<evidence type="ECO:0000256" key="14">
    <source>
        <dbReference type="ARBA" id="ARBA00023157"/>
    </source>
</evidence>
<dbReference type="PANTHER" id="PTHR32234:SF0">
    <property type="entry name" value="THIOL:DISULFIDE INTERCHANGE PROTEIN DSBD"/>
    <property type="match status" value="1"/>
</dbReference>
<keyword evidence="13 18" id="KW-0472">Membrane</keyword>
<keyword evidence="11 18" id="KW-0560">Oxidoreductase</keyword>
<evidence type="ECO:0000256" key="17">
    <source>
        <dbReference type="ARBA" id="ARBA00047804"/>
    </source>
</evidence>
<name>A0A839H369_9GAMM</name>
<dbReference type="PROSITE" id="PS00194">
    <property type="entry name" value="THIOREDOXIN_1"/>
    <property type="match status" value="1"/>
</dbReference>
<dbReference type="CDD" id="cd02953">
    <property type="entry name" value="DsbDgamma"/>
    <property type="match status" value="1"/>
</dbReference>
<dbReference type="InterPro" id="IPR022910">
    <property type="entry name" value="Thiol_diS_interchange_DbsD"/>
</dbReference>
<dbReference type="RefSeq" id="WP_182581938.1">
    <property type="nucleotide sequence ID" value="NZ_JABVCQ010000002.1"/>
</dbReference>
<dbReference type="Pfam" id="PF11412">
    <property type="entry name" value="DsbD_N"/>
    <property type="match status" value="1"/>
</dbReference>
<dbReference type="Gene3D" id="3.40.30.10">
    <property type="entry name" value="Glutaredoxin"/>
    <property type="match status" value="1"/>
</dbReference>
<keyword evidence="5 18" id="KW-0997">Cell inner membrane</keyword>
<feature type="transmembrane region" description="Helical" evidence="18">
    <location>
        <begin position="249"/>
        <end position="273"/>
    </location>
</feature>
<proteinExistence type="inferred from homology"/>
<keyword evidence="14 18" id="KW-1015">Disulfide bond</keyword>
<sequence length="627" mass="65679" precursor="true">MPSIPHLSFALILTALVSCAAPIANAIDFSQLGFNRASTADSLLPVEDAFRSSAVVMTSERLRVRLDIAPATFIYRDKVTLAIAPPAAVQLGAFVLPPGEVKPNTARPDGSIGDVAIYHGQVEFDVPLQRQSAPAATALTLLVSYQGCAERGICYPPVTQPFELTLPAVDVQPVAAPVSTNSPAPAPVVTTPQDAIAAQLATLSLPAAFALFVGFGLLLALTPCIFPMIPILSGIIVGHGQTVSTRRALALSSSYVVAMALTYAIVGLIAGLFGANLQLAFQHPLILTLFAAIFVALALSMFGLYDLQLPSSLQTRLTRWGNRGNQLGGGGSLLGAAIMGGLSALIVGPCIAPPLMGALLFIGHSGDALLGFTALFGLGLGMGAPLLVIGSALGQWLPRAGGWMNTVKTLFGVVLLGVAIVMLERILPSGVTLWLWGTLLIVTSVAVLDVLTPLAASASGWQQVKRGVGVMVLIYGTLMLIGAAAGGRDPWQPLRGLVTSASPVAATVQFQPIKTLTQLDQALAAARERGQPTLLDVTADWCVTCRELEAQTFPDATVAAALRSLNVLRVDVTANDRDDQALMRQFEIIGPPMLLFFNANGQERRELRVVGFITPADLVAQVRHLAP</sequence>
<feature type="transmembrane region" description="Helical" evidence="18">
    <location>
        <begin position="209"/>
        <end position="237"/>
    </location>
</feature>
<comment type="catalytic activity">
    <reaction evidence="17 18">
        <text>[protein]-dithiol + NADP(+) = [protein]-disulfide + NADPH + H(+)</text>
        <dbReference type="Rhea" id="RHEA:18753"/>
        <dbReference type="Rhea" id="RHEA-COMP:10593"/>
        <dbReference type="Rhea" id="RHEA-COMP:10594"/>
        <dbReference type="ChEBI" id="CHEBI:15378"/>
        <dbReference type="ChEBI" id="CHEBI:29950"/>
        <dbReference type="ChEBI" id="CHEBI:50058"/>
        <dbReference type="ChEBI" id="CHEBI:57783"/>
        <dbReference type="ChEBI" id="CHEBI:58349"/>
        <dbReference type="EC" id="1.8.1.8"/>
    </reaction>
</comment>
<feature type="chain" id="PRO_5033179899" description="Thiol:disulfide interchange protein DsbD" evidence="18">
    <location>
        <begin position="21"/>
        <end position="627"/>
    </location>
</feature>
<evidence type="ECO:0000256" key="13">
    <source>
        <dbReference type="ARBA" id="ARBA00023136"/>
    </source>
</evidence>
<evidence type="ECO:0000256" key="8">
    <source>
        <dbReference type="ARBA" id="ARBA00022748"/>
    </source>
</evidence>
<dbReference type="HAMAP" id="MF_00399">
    <property type="entry name" value="DbsD"/>
    <property type="match status" value="1"/>
</dbReference>
<evidence type="ECO:0000256" key="9">
    <source>
        <dbReference type="ARBA" id="ARBA00022982"/>
    </source>
</evidence>
<feature type="domain" description="Thioredoxin" evidence="19">
    <location>
        <begin position="493"/>
        <end position="627"/>
    </location>
</feature>
<comment type="function">
    <text evidence="18">Required to facilitate the formation of correct disulfide bonds in some periplasmic proteins and for the assembly of the periplasmic c-type cytochromes. Acts by transferring electrons from cytoplasmic thioredoxin to the periplasm. This transfer involves a cascade of disulfide bond formation and reduction steps.</text>
</comment>
<keyword evidence="4 18" id="KW-1003">Cell membrane</keyword>
<dbReference type="AlphaFoldDB" id="A0A839H369"/>
<dbReference type="InterPro" id="IPR036929">
    <property type="entry name" value="DsbDN_sf"/>
</dbReference>
<keyword evidence="10 18" id="KW-1133">Transmembrane helix</keyword>
<evidence type="ECO:0000256" key="6">
    <source>
        <dbReference type="ARBA" id="ARBA00022692"/>
    </source>
</evidence>
<keyword evidence="7 18" id="KW-0732">Signal</keyword>
<evidence type="ECO:0000256" key="5">
    <source>
        <dbReference type="ARBA" id="ARBA00022519"/>
    </source>
</evidence>
<evidence type="ECO:0000256" key="4">
    <source>
        <dbReference type="ARBA" id="ARBA00022475"/>
    </source>
</evidence>
<evidence type="ECO:0000256" key="10">
    <source>
        <dbReference type="ARBA" id="ARBA00022989"/>
    </source>
</evidence>
<evidence type="ECO:0000256" key="7">
    <source>
        <dbReference type="ARBA" id="ARBA00022729"/>
    </source>
</evidence>
<dbReference type="InterPro" id="IPR036249">
    <property type="entry name" value="Thioredoxin-like_sf"/>
</dbReference>
<evidence type="ECO:0000256" key="1">
    <source>
        <dbReference type="ARBA" id="ARBA00004429"/>
    </source>
</evidence>
<dbReference type="GO" id="GO:0045454">
    <property type="term" value="P:cell redox homeostasis"/>
    <property type="evidence" value="ECO:0007669"/>
    <property type="project" value="TreeGrafter"/>
</dbReference>
<dbReference type="EMBL" id="JABVCQ010000002">
    <property type="protein sequence ID" value="MBB1124833.1"/>
    <property type="molecule type" value="Genomic_DNA"/>
</dbReference>
<dbReference type="PANTHER" id="PTHR32234">
    <property type="entry name" value="THIOL:DISULFIDE INTERCHANGE PROTEIN DSBD"/>
    <property type="match status" value="1"/>
</dbReference>
<dbReference type="Gene3D" id="2.60.40.1250">
    <property type="entry name" value="Thiol:disulfide interchange protein DsbD, N-terminal domain"/>
    <property type="match status" value="1"/>
</dbReference>
<evidence type="ECO:0000256" key="18">
    <source>
        <dbReference type="HAMAP-Rule" id="MF_00399"/>
    </source>
</evidence>
<dbReference type="InterPro" id="IPR035671">
    <property type="entry name" value="DsbD_gamma"/>
</dbReference>
<keyword evidence="15 18" id="KW-0676">Redox-active center</keyword>
<comment type="caution">
    <text evidence="18">Lacks conserved residue(s) required for the propagation of feature annotation.</text>
</comment>
<evidence type="ECO:0000256" key="12">
    <source>
        <dbReference type="ARBA" id="ARBA00023027"/>
    </source>
</evidence>
<keyword evidence="12 18" id="KW-0520">NAD</keyword>